<protein>
    <recommendedName>
        <fullName evidence="5">Integral membrane protein</fullName>
    </recommendedName>
</protein>
<feature type="compositionally biased region" description="Low complexity" evidence="1">
    <location>
        <begin position="16"/>
        <end position="35"/>
    </location>
</feature>
<sequence>MSDPTAPTGTTGPVSPAGTTDPTGSAGTTGSARAAEPSGGPRPEPLRFFGTTWVGHDGGYGLRRAGVAAGSLAAAVAGAFVLRLAYEGLALARLGGFAQGLVVVMFAVCTAVAFQRTWAGFDRRPADPAREEALRGLKAIGFLGSLLAHSVRCLFEAPGEKLVRAEYEAARARYEKRRATRAGDPAVRGKRPRR</sequence>
<keyword evidence="2" id="KW-0812">Transmembrane</keyword>
<dbReference type="AlphaFoldDB" id="A0AA44IDY9"/>
<comment type="caution">
    <text evidence="3">The sequence shown here is derived from an EMBL/GenBank/DDBJ whole genome shotgun (WGS) entry which is preliminary data.</text>
</comment>
<dbReference type="RefSeq" id="WP_168438979.1">
    <property type="nucleotide sequence ID" value="NZ_JAAXOU010000106.1"/>
</dbReference>
<evidence type="ECO:0000313" key="4">
    <source>
        <dbReference type="Proteomes" id="UP000570003"/>
    </source>
</evidence>
<evidence type="ECO:0008006" key="5">
    <source>
        <dbReference type="Google" id="ProtNLM"/>
    </source>
</evidence>
<feature type="compositionally biased region" description="Polar residues" evidence="1">
    <location>
        <begin position="1"/>
        <end position="13"/>
    </location>
</feature>
<accession>A0AA44IDY9</accession>
<dbReference type="Proteomes" id="UP000570003">
    <property type="component" value="Unassembled WGS sequence"/>
</dbReference>
<evidence type="ECO:0000313" key="3">
    <source>
        <dbReference type="EMBL" id="NKY14768.1"/>
    </source>
</evidence>
<evidence type="ECO:0000256" key="2">
    <source>
        <dbReference type="SAM" id="Phobius"/>
    </source>
</evidence>
<keyword evidence="2" id="KW-0472">Membrane</keyword>
<evidence type="ECO:0000256" key="1">
    <source>
        <dbReference type="SAM" id="MobiDB-lite"/>
    </source>
</evidence>
<keyword evidence="4" id="KW-1185">Reference proteome</keyword>
<gene>
    <name evidence="3" type="ORF">HGA06_11560</name>
</gene>
<name>A0AA44IDY9_STRE0</name>
<keyword evidence="2" id="KW-1133">Transmembrane helix</keyword>
<organism evidence="3 4">
    <name type="scientific">Streptomyces somaliensis (strain ATCC 33201 / DSM 40738 / JCM 12659 / KCTC 9044 / NCTC 11332 / NRRL B-12077 / IP 733)</name>
    <dbReference type="NCBI Taxonomy" id="1134445"/>
    <lineage>
        <taxon>Bacteria</taxon>
        <taxon>Bacillati</taxon>
        <taxon>Actinomycetota</taxon>
        <taxon>Actinomycetes</taxon>
        <taxon>Kitasatosporales</taxon>
        <taxon>Streptomycetaceae</taxon>
        <taxon>Streptomyces</taxon>
    </lineage>
</organism>
<feature type="transmembrane region" description="Helical" evidence="2">
    <location>
        <begin position="65"/>
        <end position="86"/>
    </location>
</feature>
<proteinExistence type="predicted"/>
<dbReference type="EMBL" id="JAAXOU010000106">
    <property type="protein sequence ID" value="NKY14768.1"/>
    <property type="molecule type" value="Genomic_DNA"/>
</dbReference>
<reference evidence="3 4" key="1">
    <citation type="submission" date="2020-04" db="EMBL/GenBank/DDBJ databases">
        <title>MicrobeNet Type strains.</title>
        <authorList>
            <person name="Nicholson A.C."/>
        </authorList>
    </citation>
    <scope>NUCLEOTIDE SEQUENCE [LARGE SCALE GENOMIC DNA]</scope>
    <source>
        <strain evidence="3 4">DSM 40738</strain>
    </source>
</reference>
<feature type="region of interest" description="Disordered" evidence="1">
    <location>
        <begin position="1"/>
        <end position="47"/>
    </location>
</feature>
<feature type="region of interest" description="Disordered" evidence="1">
    <location>
        <begin position="175"/>
        <end position="194"/>
    </location>
</feature>
<feature type="transmembrane region" description="Helical" evidence="2">
    <location>
        <begin position="92"/>
        <end position="114"/>
    </location>
</feature>